<dbReference type="RefSeq" id="WP_341877525.1">
    <property type="nucleotide sequence ID" value="NZ_CP121687.1"/>
</dbReference>
<accession>A0ABZ2Y6M5</accession>
<sequence length="321" mass="35811">MGYAILAFGLIFLFVVIFAFSSIRIIRQSNVGIVERLGTFHKKAETGINFLVPFIDSMRAIIDLRERVIDFPPQPVITKDNVTMQIDTIVYYKVTDPIFYTYEIANPISAIEYLTATTLRNIIGELDLDETLTSRDIINSKLRSILDEATDKWGIKVNRVELKNINPPKDIQDAMEKQMRAERQRREAILRAEGQKSAAILEAEGSKQAAILKAEAEKEANIRRAEGERQSQILRAQGEAEAFLAVQAAKAEGLKKLYMAIKESEPNEAVLAIRSMEALEKIADGQSSKLVLPSEAVSLLGSIKGIKEILSDTNINESNTN</sequence>
<dbReference type="Pfam" id="PF01145">
    <property type="entry name" value="Band_7"/>
    <property type="match status" value="1"/>
</dbReference>
<keyword evidence="4" id="KW-1133">Transmembrane helix</keyword>
<organism evidence="7 8">
    <name type="scientific">Defluviitalea saccharophila</name>
    <dbReference type="NCBI Taxonomy" id="879970"/>
    <lineage>
        <taxon>Bacteria</taxon>
        <taxon>Bacillati</taxon>
        <taxon>Bacillota</taxon>
        <taxon>Clostridia</taxon>
        <taxon>Lachnospirales</taxon>
        <taxon>Defluviitaleaceae</taxon>
        <taxon>Defluviitalea</taxon>
    </lineage>
</organism>
<dbReference type="InterPro" id="IPR018080">
    <property type="entry name" value="Band_7/stomatin-like_CS"/>
</dbReference>
<evidence type="ECO:0000256" key="1">
    <source>
        <dbReference type="ARBA" id="ARBA00004167"/>
    </source>
</evidence>
<name>A0ABZ2Y6M5_9FIRM</name>
<proteinExistence type="inferred from homology"/>
<gene>
    <name evidence="7" type="ORF">QBE51_03255</name>
</gene>
<evidence type="ECO:0000256" key="5">
    <source>
        <dbReference type="ARBA" id="ARBA00023136"/>
    </source>
</evidence>
<dbReference type="InterPro" id="IPR001972">
    <property type="entry name" value="Stomatin_HflK_fam"/>
</dbReference>
<reference evidence="7 8" key="1">
    <citation type="submission" date="2023-03" db="EMBL/GenBank/DDBJ databases">
        <title>Novel Species.</title>
        <authorList>
            <person name="Ma S."/>
        </authorList>
    </citation>
    <scope>NUCLEOTIDE SEQUENCE [LARGE SCALE GENOMIC DNA]</scope>
    <source>
        <strain evidence="7 8">LIND6LT2</strain>
    </source>
</reference>
<comment type="subcellular location">
    <subcellularLocation>
        <location evidence="1">Membrane</location>
        <topology evidence="1">Single-pass membrane protein</topology>
    </subcellularLocation>
</comment>
<evidence type="ECO:0000256" key="2">
    <source>
        <dbReference type="ARBA" id="ARBA00008164"/>
    </source>
</evidence>
<dbReference type="PROSITE" id="PS01270">
    <property type="entry name" value="BAND_7"/>
    <property type="match status" value="1"/>
</dbReference>
<keyword evidence="8" id="KW-1185">Reference proteome</keyword>
<evidence type="ECO:0000259" key="6">
    <source>
        <dbReference type="SMART" id="SM00244"/>
    </source>
</evidence>
<dbReference type="Proteomes" id="UP001486565">
    <property type="component" value="Chromosome"/>
</dbReference>
<evidence type="ECO:0000313" key="8">
    <source>
        <dbReference type="Proteomes" id="UP001486565"/>
    </source>
</evidence>
<comment type="similarity">
    <text evidence="2">Belongs to the band 7/mec-2 family.</text>
</comment>
<evidence type="ECO:0000313" key="7">
    <source>
        <dbReference type="EMBL" id="WZL70560.1"/>
    </source>
</evidence>
<keyword evidence="5" id="KW-0472">Membrane</keyword>
<dbReference type="PRINTS" id="PR00721">
    <property type="entry name" value="STOMATIN"/>
</dbReference>
<dbReference type="Gene3D" id="3.30.479.30">
    <property type="entry name" value="Band 7 domain"/>
    <property type="match status" value="1"/>
</dbReference>
<protein>
    <submittedName>
        <fullName evidence="7">SPFH/Band 7/PHB domain protein</fullName>
    </submittedName>
</protein>
<dbReference type="PANTHER" id="PTHR43327">
    <property type="entry name" value="STOMATIN-LIKE PROTEIN 2, MITOCHONDRIAL"/>
    <property type="match status" value="1"/>
</dbReference>
<dbReference type="InterPro" id="IPR050710">
    <property type="entry name" value="Band7/mec-2_domain"/>
</dbReference>
<dbReference type="InterPro" id="IPR001107">
    <property type="entry name" value="Band_7"/>
</dbReference>
<feature type="domain" description="Band 7" evidence="6">
    <location>
        <begin position="21"/>
        <end position="179"/>
    </location>
</feature>
<dbReference type="EMBL" id="CP121687">
    <property type="protein sequence ID" value="WZL70560.1"/>
    <property type="molecule type" value="Genomic_DNA"/>
</dbReference>
<dbReference type="CDD" id="cd08829">
    <property type="entry name" value="SPFH_paraslipin"/>
    <property type="match status" value="1"/>
</dbReference>
<evidence type="ECO:0000256" key="4">
    <source>
        <dbReference type="ARBA" id="ARBA00022989"/>
    </source>
</evidence>
<dbReference type="InterPro" id="IPR036013">
    <property type="entry name" value="Band_7/SPFH_dom_sf"/>
</dbReference>
<dbReference type="SMART" id="SM00244">
    <property type="entry name" value="PHB"/>
    <property type="match status" value="1"/>
</dbReference>
<dbReference type="SUPFAM" id="SSF117892">
    <property type="entry name" value="Band 7/SPFH domain"/>
    <property type="match status" value="1"/>
</dbReference>
<dbReference type="PANTHER" id="PTHR43327:SF10">
    <property type="entry name" value="STOMATIN-LIKE PROTEIN 2, MITOCHONDRIAL"/>
    <property type="match status" value="1"/>
</dbReference>
<evidence type="ECO:0000256" key="3">
    <source>
        <dbReference type="ARBA" id="ARBA00022692"/>
    </source>
</evidence>
<keyword evidence="3" id="KW-0812">Transmembrane</keyword>